<dbReference type="Proteomes" id="UP000188354">
    <property type="component" value="Chromosome LG09"/>
</dbReference>
<accession>A0A4P1R757</accession>
<protein>
    <submittedName>
        <fullName evidence="2">Uncharacterized protein</fullName>
    </submittedName>
</protein>
<name>A0A4P1R757_LUPAN</name>
<dbReference type="Gramene" id="OIW04079">
    <property type="protein sequence ID" value="OIW04079"/>
    <property type="gene ID" value="TanjilG_00639"/>
</dbReference>
<organism evidence="2 3">
    <name type="scientific">Lupinus angustifolius</name>
    <name type="common">Narrow-leaved blue lupine</name>
    <dbReference type="NCBI Taxonomy" id="3871"/>
    <lineage>
        <taxon>Eukaryota</taxon>
        <taxon>Viridiplantae</taxon>
        <taxon>Streptophyta</taxon>
        <taxon>Embryophyta</taxon>
        <taxon>Tracheophyta</taxon>
        <taxon>Spermatophyta</taxon>
        <taxon>Magnoliopsida</taxon>
        <taxon>eudicotyledons</taxon>
        <taxon>Gunneridae</taxon>
        <taxon>Pentapetalae</taxon>
        <taxon>rosids</taxon>
        <taxon>fabids</taxon>
        <taxon>Fabales</taxon>
        <taxon>Fabaceae</taxon>
        <taxon>Papilionoideae</taxon>
        <taxon>50 kb inversion clade</taxon>
        <taxon>genistoids sensu lato</taxon>
        <taxon>core genistoids</taxon>
        <taxon>Genisteae</taxon>
        <taxon>Lupinus</taxon>
    </lineage>
</organism>
<evidence type="ECO:0000256" key="1">
    <source>
        <dbReference type="SAM" id="MobiDB-lite"/>
    </source>
</evidence>
<gene>
    <name evidence="2" type="ORF">TanjilG_00639</name>
</gene>
<dbReference type="PANTHER" id="PTHR33356:SF37">
    <property type="match status" value="1"/>
</dbReference>
<dbReference type="PANTHER" id="PTHR33356">
    <property type="entry name" value="TIP41-LIKE PROTEIN"/>
    <property type="match status" value="1"/>
</dbReference>
<dbReference type="STRING" id="3871.A0A4P1R757"/>
<evidence type="ECO:0000313" key="3">
    <source>
        <dbReference type="Proteomes" id="UP000188354"/>
    </source>
</evidence>
<dbReference type="OrthoDB" id="1060058at2759"/>
<proteinExistence type="predicted"/>
<reference evidence="2 3" key="1">
    <citation type="journal article" date="2017" name="Plant Biotechnol. J.">
        <title>A comprehensive draft genome sequence for lupin (Lupinus angustifolius), an emerging health food: insights into plant-microbe interactions and legume evolution.</title>
        <authorList>
            <person name="Hane J.K."/>
            <person name="Ming Y."/>
            <person name="Kamphuis L.G."/>
            <person name="Nelson M.N."/>
            <person name="Garg G."/>
            <person name="Atkins C.A."/>
            <person name="Bayer P.E."/>
            <person name="Bravo A."/>
            <person name="Bringans S."/>
            <person name="Cannon S."/>
            <person name="Edwards D."/>
            <person name="Foley R."/>
            <person name="Gao L.L."/>
            <person name="Harrison M.J."/>
            <person name="Huang W."/>
            <person name="Hurgobin B."/>
            <person name="Li S."/>
            <person name="Liu C.W."/>
            <person name="McGrath A."/>
            <person name="Morahan G."/>
            <person name="Murray J."/>
            <person name="Weller J."/>
            <person name="Jian J."/>
            <person name="Singh K.B."/>
        </authorList>
    </citation>
    <scope>NUCLEOTIDE SEQUENCE [LARGE SCALE GENOMIC DNA]</scope>
    <source>
        <strain evidence="3">cv. Tanjil</strain>
        <tissue evidence="2">Whole plant</tissue>
    </source>
</reference>
<dbReference type="EMBL" id="CM007369">
    <property type="protein sequence ID" value="OIW04079.1"/>
    <property type="molecule type" value="Genomic_DNA"/>
</dbReference>
<dbReference type="AlphaFoldDB" id="A0A4P1R757"/>
<dbReference type="KEGG" id="lang:109356906"/>
<feature type="compositionally biased region" description="Polar residues" evidence="1">
    <location>
        <begin position="127"/>
        <end position="146"/>
    </location>
</feature>
<evidence type="ECO:0000313" key="2">
    <source>
        <dbReference type="EMBL" id="OIW04079.1"/>
    </source>
</evidence>
<keyword evidence="3" id="KW-1185">Reference proteome</keyword>
<sequence length="390" mass="43184">MAKASYDVEFDKENKKTGGNASELEAEFGFPSEFPYEFDSFGMEHINSPVESVAGSTETESSDEEEFFAGLTRRLSQASLHETLPSQLAVPNNSCHKPKVQEKVRVKLGSPQSTLSGMGDWSGQGPGSSDVSPNGSSRVPSPNTTPFSNDAWDAIYAAAEQVAKLKTSSDRSKFDFQNRGVRSGFAQHVVANNRATPLFSYHNLNQGHEIHQLKQEQMLKHQCGSIWGRESKPAFSTYQQQLQAKNKGHEFVNGSVKCTYPLTEPAWHNLQVNPQNQHVQPHSGYGSKSVSNAGSGVKRGCAGTGVFLPRQYVAPHEPRKKTIPAKAIHAVNLNIDDLSSITQQRFAHAYGANYNALLARRNAILMQQVLNLRREEATSYEMRLPQEWNY</sequence>
<feature type="region of interest" description="Disordered" evidence="1">
    <location>
        <begin position="110"/>
        <end position="146"/>
    </location>
</feature>